<evidence type="ECO:0000313" key="2">
    <source>
        <dbReference type="EMBL" id="KAK7249988.1"/>
    </source>
</evidence>
<reference evidence="2 3" key="1">
    <citation type="submission" date="2024-03" db="EMBL/GenBank/DDBJ databases">
        <title>Aureococcus anophagefferens CCMP1851 and Kratosvirus quantuckense: Draft genome of a second virus-susceptible host strain in the model system.</title>
        <authorList>
            <person name="Chase E."/>
            <person name="Truchon A.R."/>
            <person name="Schepens W."/>
            <person name="Wilhelm S.W."/>
        </authorList>
    </citation>
    <scope>NUCLEOTIDE SEQUENCE [LARGE SCALE GENOMIC DNA]</scope>
    <source>
        <strain evidence="2 3">CCMP1851</strain>
    </source>
</reference>
<comment type="caution">
    <text evidence="2">The sequence shown here is derived from an EMBL/GenBank/DDBJ whole genome shotgun (WGS) entry which is preliminary data.</text>
</comment>
<proteinExistence type="predicted"/>
<sequence length="547" mass="59988">MMRRLLWCAAAVVAQQRPRYTFWSSDFHISPIHDLKAVLGGLGQDVVDKSLSGHCHLTKTCAKGLKVITKQNGINLGKCPNRLRREFYDAYKDDPEMATVDAFVCQHAAGLCEVFMAFGRPLVVVASTRYEIGRHDPKRWKAWSANLRRIAADPRNIVAANNLYDARYIEYFTGLRVPVYENWCGYAAASAAKRPNLPVLVGPGGRDPPAPLVQKLKRLVPGAVKTIKEAYPGRFEYAQLARHPALVLIPYQVSVMSLFEYYRMCLPLFVPTKELLWSWHRRFALLKERTWFGVHGKPRRASPLPKHGNATLDLFDHDPNDDLGDAAALAWHKNPAYDSRGTDTYATARLELSDFYAWPHITTFESIDALPRVFKAADLAAIGRGMAAHNAEVKARVAGQWEAALDAMFRGRPPRRDAPRAPAPAFDDAMRRAYGVTATASTLGEPARGGGARRGPGAAGGARRGPGAAAGQSAAGRARAAAPPPANATSGKRVASYGLYGKNKKYTNGAIRNAEMVGDVFPGWVARFYCDATVPAAVRDRLARAGR</sequence>
<accession>A0ABR1GAE4</accession>
<evidence type="ECO:0000313" key="3">
    <source>
        <dbReference type="Proteomes" id="UP001363151"/>
    </source>
</evidence>
<gene>
    <name evidence="2" type="ORF">SO694_000056107</name>
</gene>
<feature type="compositionally biased region" description="Low complexity" evidence="1">
    <location>
        <begin position="465"/>
        <end position="481"/>
    </location>
</feature>
<feature type="region of interest" description="Disordered" evidence="1">
    <location>
        <begin position="440"/>
        <end position="492"/>
    </location>
</feature>
<dbReference type="EMBL" id="JBBJCI010000039">
    <property type="protein sequence ID" value="KAK7249988.1"/>
    <property type="molecule type" value="Genomic_DNA"/>
</dbReference>
<protein>
    <recommendedName>
        <fullName evidence="4">Amidohydrolase-related domain-containing protein</fullName>
    </recommendedName>
</protein>
<name>A0ABR1GAE4_AURAN</name>
<feature type="compositionally biased region" description="Gly residues" evidence="1">
    <location>
        <begin position="447"/>
        <end position="464"/>
    </location>
</feature>
<dbReference type="Proteomes" id="UP001363151">
    <property type="component" value="Unassembled WGS sequence"/>
</dbReference>
<evidence type="ECO:0000256" key="1">
    <source>
        <dbReference type="SAM" id="MobiDB-lite"/>
    </source>
</evidence>
<organism evidence="2 3">
    <name type="scientific">Aureococcus anophagefferens</name>
    <name type="common">Harmful bloom alga</name>
    <dbReference type="NCBI Taxonomy" id="44056"/>
    <lineage>
        <taxon>Eukaryota</taxon>
        <taxon>Sar</taxon>
        <taxon>Stramenopiles</taxon>
        <taxon>Ochrophyta</taxon>
        <taxon>Pelagophyceae</taxon>
        <taxon>Pelagomonadales</taxon>
        <taxon>Pelagomonadaceae</taxon>
        <taxon>Aureococcus</taxon>
    </lineage>
</organism>
<keyword evidence="3" id="KW-1185">Reference proteome</keyword>
<evidence type="ECO:0008006" key="4">
    <source>
        <dbReference type="Google" id="ProtNLM"/>
    </source>
</evidence>